<sequence length="222" mass="24743">MHLVYLHGFASGPDSTKGGFLKRRLAELGYELHQPDLNAPAFETMTISSQLAVIARSLEGLRGPVTLLGSSMGGLLAVLQATRDPRIEQLVLIAPAFGFARRWQERLGAAAVAEWRRSGKLAVYHYAYRRECQLGFEMLADALGYDEAQPSRPVPTLILHGRHDEVVDFELSRAFAAPRPNVTLRPYDTDHAMIDVLEPMWQEIRAFLKLERQGGHPAVRSS</sequence>
<proteinExistence type="predicted"/>
<dbReference type="InterPro" id="IPR008886">
    <property type="entry name" value="UPF0227/Esterase_YqiA"/>
</dbReference>
<dbReference type="SUPFAM" id="SSF53474">
    <property type="entry name" value="alpha/beta-Hydrolases"/>
    <property type="match status" value="1"/>
</dbReference>
<dbReference type="GO" id="GO:0016787">
    <property type="term" value="F:hydrolase activity"/>
    <property type="evidence" value="ECO:0007669"/>
    <property type="project" value="UniProtKB-KW"/>
</dbReference>
<reference evidence="1 2" key="1">
    <citation type="journal article" date="2021" name="Genome Biol. Evol.">
        <title>Complete Genome Sequencing of a Novel Gloeobacter Species from a Waterfall Cave in Mexico.</title>
        <authorList>
            <person name="Saw J.H."/>
            <person name="Cardona T."/>
            <person name="Montejano G."/>
        </authorList>
    </citation>
    <scope>NUCLEOTIDE SEQUENCE [LARGE SCALE GENOMIC DNA]</scope>
    <source>
        <strain evidence="1">MG652769</strain>
    </source>
</reference>
<keyword evidence="1" id="KW-0378">Hydrolase</keyword>
<keyword evidence="2" id="KW-1185">Reference proteome</keyword>
<dbReference type="Proteomes" id="UP001054846">
    <property type="component" value="Chromosome"/>
</dbReference>
<accession>A0ABY3PGP8</accession>
<gene>
    <name evidence="1" type="ORF">ISF26_12870</name>
</gene>
<name>A0ABY3PGP8_9CYAN</name>
<evidence type="ECO:0000313" key="2">
    <source>
        <dbReference type="Proteomes" id="UP001054846"/>
    </source>
</evidence>
<dbReference type="Pfam" id="PF05728">
    <property type="entry name" value="UPF0227"/>
    <property type="match status" value="1"/>
</dbReference>
<dbReference type="EMBL" id="CP063845">
    <property type="protein sequence ID" value="UFP92727.1"/>
    <property type="molecule type" value="Genomic_DNA"/>
</dbReference>
<evidence type="ECO:0000313" key="1">
    <source>
        <dbReference type="EMBL" id="UFP92727.1"/>
    </source>
</evidence>
<dbReference type="Gene3D" id="3.40.50.1820">
    <property type="entry name" value="alpha/beta hydrolase"/>
    <property type="match status" value="1"/>
</dbReference>
<organism evidence="1 2">
    <name type="scientific">Gloeobacter morelensis MG652769</name>
    <dbReference type="NCBI Taxonomy" id="2781736"/>
    <lineage>
        <taxon>Bacteria</taxon>
        <taxon>Bacillati</taxon>
        <taxon>Cyanobacteriota</taxon>
        <taxon>Cyanophyceae</taxon>
        <taxon>Gloeobacterales</taxon>
        <taxon>Gloeobacteraceae</taxon>
        <taxon>Gloeobacter</taxon>
        <taxon>Gloeobacter morelensis</taxon>
    </lineage>
</organism>
<dbReference type="InterPro" id="IPR029058">
    <property type="entry name" value="AB_hydrolase_fold"/>
</dbReference>
<dbReference type="RefSeq" id="WP_230839716.1">
    <property type="nucleotide sequence ID" value="NZ_CP063845.1"/>
</dbReference>
<protein>
    <submittedName>
        <fullName evidence="1">Alpha/beta fold hydrolase</fullName>
    </submittedName>
</protein>